<evidence type="ECO:0000313" key="1">
    <source>
        <dbReference type="EMBL" id="ODQ57757.1"/>
    </source>
</evidence>
<gene>
    <name evidence="1" type="ORF">WICANDRAFT_65102</name>
</gene>
<keyword evidence="2" id="KW-1185">Reference proteome</keyword>
<dbReference type="EMBL" id="KV454213">
    <property type="protein sequence ID" value="ODQ57757.1"/>
    <property type="molecule type" value="Genomic_DNA"/>
</dbReference>
<organism evidence="1 2">
    <name type="scientific">Wickerhamomyces anomalus (strain ATCC 58044 / CBS 1984 / NCYC 433 / NRRL Y-366-8)</name>
    <name type="common">Yeast</name>
    <name type="synonym">Hansenula anomala</name>
    <dbReference type="NCBI Taxonomy" id="683960"/>
    <lineage>
        <taxon>Eukaryota</taxon>
        <taxon>Fungi</taxon>
        <taxon>Dikarya</taxon>
        <taxon>Ascomycota</taxon>
        <taxon>Saccharomycotina</taxon>
        <taxon>Saccharomycetes</taxon>
        <taxon>Phaffomycetales</taxon>
        <taxon>Wickerhamomycetaceae</taxon>
        <taxon>Wickerhamomyces</taxon>
    </lineage>
</organism>
<protein>
    <submittedName>
        <fullName evidence="1">Uncharacterized protein</fullName>
    </submittedName>
</protein>
<dbReference type="GeneID" id="30201103"/>
<evidence type="ECO:0000313" key="2">
    <source>
        <dbReference type="Proteomes" id="UP000094112"/>
    </source>
</evidence>
<sequence>MDKLSWSNFIWYCFRYPTTGTDGVVGTGTTTIPFPGASTSHSWLVTTSTWTNSAGLTSSGIVSEYPTTGTDGVVGTGTTTIPFPGASTSHSWLVTTSTWTNSAGLTSS</sequence>
<feature type="non-terminal residue" evidence="1">
    <location>
        <position position="108"/>
    </location>
</feature>
<dbReference type="AlphaFoldDB" id="A0A1E3NYU4"/>
<accession>A0A1E3NYU4</accession>
<dbReference type="RefSeq" id="XP_019036964.1">
    <property type="nucleotide sequence ID" value="XM_019183857.1"/>
</dbReference>
<reference evidence="1 2" key="1">
    <citation type="journal article" date="2016" name="Proc. Natl. Acad. Sci. U.S.A.">
        <title>Comparative genomics of biotechnologically important yeasts.</title>
        <authorList>
            <person name="Riley R."/>
            <person name="Haridas S."/>
            <person name="Wolfe K.H."/>
            <person name="Lopes M.R."/>
            <person name="Hittinger C.T."/>
            <person name="Goeker M."/>
            <person name="Salamov A.A."/>
            <person name="Wisecaver J.H."/>
            <person name="Long T.M."/>
            <person name="Calvey C.H."/>
            <person name="Aerts A.L."/>
            <person name="Barry K.W."/>
            <person name="Choi C."/>
            <person name="Clum A."/>
            <person name="Coughlan A.Y."/>
            <person name="Deshpande S."/>
            <person name="Douglass A.P."/>
            <person name="Hanson S.J."/>
            <person name="Klenk H.-P."/>
            <person name="LaButti K.M."/>
            <person name="Lapidus A."/>
            <person name="Lindquist E.A."/>
            <person name="Lipzen A.M."/>
            <person name="Meier-Kolthoff J.P."/>
            <person name="Ohm R.A."/>
            <person name="Otillar R.P."/>
            <person name="Pangilinan J.L."/>
            <person name="Peng Y."/>
            <person name="Rokas A."/>
            <person name="Rosa C.A."/>
            <person name="Scheuner C."/>
            <person name="Sibirny A.A."/>
            <person name="Slot J.C."/>
            <person name="Stielow J.B."/>
            <person name="Sun H."/>
            <person name="Kurtzman C.P."/>
            <person name="Blackwell M."/>
            <person name="Grigoriev I.V."/>
            <person name="Jeffries T.W."/>
        </authorList>
    </citation>
    <scope>NUCLEOTIDE SEQUENCE [LARGE SCALE GENOMIC DNA]</scope>
    <source>
        <strain evidence="2">ATCC 58044 / CBS 1984 / NCYC 433 / NRRL Y-366-8</strain>
    </source>
</reference>
<dbReference type="Proteomes" id="UP000094112">
    <property type="component" value="Unassembled WGS sequence"/>
</dbReference>
<proteinExistence type="predicted"/>
<name>A0A1E3NYU4_WICAA</name>